<sequence>MERATTLRLAGVAVLLGVAIDVVAPFLIYPRLVEPQPHLVYTLIDLLLLIGMLGARALTARATGPLGLAGFVLAILGVLLVRTSPAEVFGEASYMIASAIWSIGMVVWAMDLLRARVLRLAAGLWIAALVVGLVGLALKDHGPVAHMAKMAFLLGFAVVGVQLFKTRGDPA</sequence>
<dbReference type="GeneID" id="7331103"/>
<feature type="transmembrane region" description="Helical" evidence="1">
    <location>
        <begin position="92"/>
        <end position="110"/>
    </location>
</feature>
<gene>
    <name evidence="2" type="ordered locus">CCNA_00404</name>
</gene>
<name>A0A0H3C3J4_CAUVN</name>
<dbReference type="RefSeq" id="YP_002515779.1">
    <property type="nucleotide sequence ID" value="NC_011916.1"/>
</dbReference>
<dbReference type="PATRIC" id="fig|565050.3.peg.404"/>
<dbReference type="RefSeq" id="WP_010918287.1">
    <property type="nucleotide sequence ID" value="NC_011916.1"/>
</dbReference>
<keyword evidence="1" id="KW-1133">Transmembrane helix</keyword>
<feature type="transmembrane region" description="Helical" evidence="1">
    <location>
        <begin position="7"/>
        <end position="28"/>
    </location>
</feature>
<dbReference type="AlphaFoldDB" id="A0A0H3C3J4"/>
<dbReference type="EMBL" id="CP001340">
    <property type="protein sequence ID" value="ACL93871.1"/>
    <property type="molecule type" value="Genomic_DNA"/>
</dbReference>
<protein>
    <submittedName>
        <fullName evidence="2">Uncharacterized protein</fullName>
    </submittedName>
</protein>
<dbReference type="KEGG" id="ccs:CCNA_00404"/>
<evidence type="ECO:0000256" key="1">
    <source>
        <dbReference type="SAM" id="Phobius"/>
    </source>
</evidence>
<feature type="transmembrane region" description="Helical" evidence="1">
    <location>
        <begin position="144"/>
        <end position="164"/>
    </location>
</feature>
<dbReference type="HOGENOM" id="CLU_1544851_0_0_5"/>
<keyword evidence="1" id="KW-0472">Membrane</keyword>
<feature type="transmembrane region" description="Helical" evidence="1">
    <location>
        <begin position="40"/>
        <end position="59"/>
    </location>
</feature>
<dbReference type="OrthoDB" id="7188958at2"/>
<evidence type="ECO:0000313" key="3">
    <source>
        <dbReference type="Proteomes" id="UP000001364"/>
    </source>
</evidence>
<proteinExistence type="predicted"/>
<keyword evidence="3" id="KW-1185">Reference proteome</keyword>
<feature type="transmembrane region" description="Helical" evidence="1">
    <location>
        <begin position="117"/>
        <end position="138"/>
    </location>
</feature>
<accession>A0A0H3C3J4</accession>
<keyword evidence="1" id="KW-0812">Transmembrane</keyword>
<reference evidence="2 3" key="1">
    <citation type="journal article" date="2010" name="J. Bacteriol.">
        <title>The genetic basis of laboratory adaptation in Caulobacter crescentus.</title>
        <authorList>
            <person name="Marks M.E."/>
            <person name="Castro-Rojas C.M."/>
            <person name="Teiling C."/>
            <person name="Du L."/>
            <person name="Kapatral V."/>
            <person name="Walunas T.L."/>
            <person name="Crosson S."/>
        </authorList>
    </citation>
    <scope>NUCLEOTIDE SEQUENCE [LARGE SCALE GENOMIC DNA]</scope>
    <source>
        <strain evidence="3">NA1000 / CB15N</strain>
    </source>
</reference>
<organism evidence="2 3">
    <name type="scientific">Caulobacter vibrioides (strain NA1000 / CB15N)</name>
    <name type="common">Caulobacter crescentus</name>
    <dbReference type="NCBI Taxonomy" id="565050"/>
    <lineage>
        <taxon>Bacteria</taxon>
        <taxon>Pseudomonadati</taxon>
        <taxon>Pseudomonadota</taxon>
        <taxon>Alphaproteobacteria</taxon>
        <taxon>Caulobacterales</taxon>
        <taxon>Caulobacteraceae</taxon>
        <taxon>Caulobacter</taxon>
    </lineage>
</organism>
<evidence type="ECO:0000313" key="2">
    <source>
        <dbReference type="EMBL" id="ACL93871.1"/>
    </source>
</evidence>
<dbReference type="Proteomes" id="UP000001364">
    <property type="component" value="Chromosome"/>
</dbReference>
<feature type="transmembrane region" description="Helical" evidence="1">
    <location>
        <begin position="66"/>
        <end position="86"/>
    </location>
</feature>